<proteinExistence type="inferred from homology"/>
<evidence type="ECO:0000313" key="9">
    <source>
        <dbReference type="Proteomes" id="UP001193389"/>
    </source>
</evidence>
<dbReference type="Pfam" id="PF04542">
    <property type="entry name" value="Sigma70_r2"/>
    <property type="match status" value="1"/>
</dbReference>
<dbReference type="NCBIfam" id="TIGR02937">
    <property type="entry name" value="sigma70-ECF"/>
    <property type="match status" value="1"/>
</dbReference>
<evidence type="ECO:0000256" key="1">
    <source>
        <dbReference type="ARBA" id="ARBA00010641"/>
    </source>
</evidence>
<evidence type="ECO:0000259" key="7">
    <source>
        <dbReference type="Pfam" id="PF08281"/>
    </source>
</evidence>
<dbReference type="CDD" id="cd06171">
    <property type="entry name" value="Sigma70_r4"/>
    <property type="match status" value="1"/>
</dbReference>
<dbReference type="GO" id="GO:0003677">
    <property type="term" value="F:DNA binding"/>
    <property type="evidence" value="ECO:0007669"/>
    <property type="project" value="UniProtKB-KW"/>
</dbReference>
<dbReference type="Pfam" id="PF08281">
    <property type="entry name" value="Sigma70_r4_2"/>
    <property type="match status" value="1"/>
</dbReference>
<keyword evidence="5" id="KW-0804">Transcription</keyword>
<dbReference type="SUPFAM" id="SSF88946">
    <property type="entry name" value="Sigma2 domain of RNA polymerase sigma factors"/>
    <property type="match status" value="1"/>
</dbReference>
<dbReference type="AlphaFoldDB" id="A0A5K7S9L9"/>
<evidence type="ECO:0000256" key="4">
    <source>
        <dbReference type="ARBA" id="ARBA00023125"/>
    </source>
</evidence>
<dbReference type="KEGG" id="anf:AQPE_2316"/>
<feature type="domain" description="RNA polymerase sigma factor 70 region 4 type 2" evidence="7">
    <location>
        <begin position="85"/>
        <end position="136"/>
    </location>
</feature>
<name>A0A5K7S9L9_9BACT</name>
<dbReference type="EMBL" id="AP018694">
    <property type="protein sequence ID" value="BBE18156.1"/>
    <property type="molecule type" value="Genomic_DNA"/>
</dbReference>
<dbReference type="Gene3D" id="1.10.1740.10">
    <property type="match status" value="1"/>
</dbReference>
<protein>
    <submittedName>
        <fullName evidence="8">RNA polymerase sigma factor RpoE</fullName>
    </submittedName>
</protein>
<keyword evidence="2" id="KW-0805">Transcription regulation</keyword>
<dbReference type="PANTHER" id="PTHR43133:SF8">
    <property type="entry name" value="RNA POLYMERASE SIGMA FACTOR HI_1459-RELATED"/>
    <property type="match status" value="1"/>
</dbReference>
<keyword evidence="9" id="KW-1185">Reference proteome</keyword>
<organism evidence="8 9">
    <name type="scientific">Aquipluma nitroreducens</name>
    <dbReference type="NCBI Taxonomy" id="2010828"/>
    <lineage>
        <taxon>Bacteria</taxon>
        <taxon>Pseudomonadati</taxon>
        <taxon>Bacteroidota</taxon>
        <taxon>Bacteroidia</taxon>
        <taxon>Marinilabiliales</taxon>
        <taxon>Prolixibacteraceae</taxon>
        <taxon>Aquipluma</taxon>
    </lineage>
</organism>
<dbReference type="InterPro" id="IPR013325">
    <property type="entry name" value="RNA_pol_sigma_r2"/>
</dbReference>
<dbReference type="InterPro" id="IPR039425">
    <property type="entry name" value="RNA_pol_sigma-70-like"/>
</dbReference>
<dbReference type="GO" id="GO:0016987">
    <property type="term" value="F:sigma factor activity"/>
    <property type="evidence" value="ECO:0007669"/>
    <property type="project" value="UniProtKB-KW"/>
</dbReference>
<evidence type="ECO:0000256" key="3">
    <source>
        <dbReference type="ARBA" id="ARBA00023082"/>
    </source>
</evidence>
<accession>A0A5K7S9L9</accession>
<evidence type="ECO:0000259" key="6">
    <source>
        <dbReference type="Pfam" id="PF04542"/>
    </source>
</evidence>
<dbReference type="InterPro" id="IPR013324">
    <property type="entry name" value="RNA_pol_sigma_r3/r4-like"/>
</dbReference>
<evidence type="ECO:0000313" key="8">
    <source>
        <dbReference type="EMBL" id="BBE18156.1"/>
    </source>
</evidence>
<dbReference type="InterPro" id="IPR036388">
    <property type="entry name" value="WH-like_DNA-bd_sf"/>
</dbReference>
<feature type="domain" description="RNA polymerase sigma-70 region 2" evidence="6">
    <location>
        <begin position="2"/>
        <end position="52"/>
    </location>
</feature>
<dbReference type="PANTHER" id="PTHR43133">
    <property type="entry name" value="RNA POLYMERASE ECF-TYPE SIGMA FACTO"/>
    <property type="match status" value="1"/>
</dbReference>
<keyword evidence="4" id="KW-0238">DNA-binding</keyword>
<reference evidence="8" key="1">
    <citation type="journal article" date="2020" name="Int. J. Syst. Evol. Microbiol.">
        <title>Aquipluma nitroreducens gen. nov. sp. nov., a novel facultatively anaerobic bacterium isolated from a freshwater lake.</title>
        <authorList>
            <person name="Watanabe M."/>
            <person name="Kojima H."/>
            <person name="Fukui M."/>
        </authorList>
    </citation>
    <scope>NUCLEOTIDE SEQUENCE</scope>
    <source>
        <strain evidence="8">MeG22</strain>
    </source>
</reference>
<dbReference type="Gene3D" id="1.10.10.10">
    <property type="entry name" value="Winged helix-like DNA-binding domain superfamily/Winged helix DNA-binding domain"/>
    <property type="match status" value="1"/>
</dbReference>
<dbReference type="InterPro" id="IPR014284">
    <property type="entry name" value="RNA_pol_sigma-70_dom"/>
</dbReference>
<comment type="similarity">
    <text evidence="1">Belongs to the sigma-70 factor family. ECF subfamily.</text>
</comment>
<keyword evidence="3" id="KW-0731">Sigma factor</keyword>
<dbReference type="InterPro" id="IPR007627">
    <property type="entry name" value="RNA_pol_sigma70_r2"/>
</dbReference>
<evidence type="ECO:0000256" key="5">
    <source>
        <dbReference type="ARBA" id="ARBA00023163"/>
    </source>
</evidence>
<dbReference type="Proteomes" id="UP001193389">
    <property type="component" value="Chromosome"/>
</dbReference>
<gene>
    <name evidence="8" type="ORF">AQPE_2316</name>
</gene>
<evidence type="ECO:0000256" key="2">
    <source>
        <dbReference type="ARBA" id="ARBA00023015"/>
    </source>
</evidence>
<dbReference type="GO" id="GO:0006352">
    <property type="term" value="P:DNA-templated transcription initiation"/>
    <property type="evidence" value="ECO:0007669"/>
    <property type="project" value="InterPro"/>
</dbReference>
<dbReference type="SUPFAM" id="SSF88659">
    <property type="entry name" value="Sigma3 and sigma4 domains of RNA polymerase sigma factors"/>
    <property type="match status" value="1"/>
</dbReference>
<sequence>MTRQKELSEDLVQNVFIRMLKYNDGFQGYGEFKTWMYRIARNTLYDHFKKVKSTPVHTDVKDYETKIAGEQFSDAQIEKEQELKLLEVAMEKLSTENRELLFLCRFEELKYNEIAKILNTTEGAIKVRIHRALNQLKSNYLEIDH</sequence>
<dbReference type="InterPro" id="IPR013249">
    <property type="entry name" value="RNA_pol_sigma70_r4_t2"/>
</dbReference>